<keyword evidence="7" id="KW-0411">Iron-sulfur</keyword>
<evidence type="ECO:0000256" key="3">
    <source>
        <dbReference type="ARBA" id="ARBA00022691"/>
    </source>
</evidence>
<keyword evidence="4" id="KW-0479">Metal-binding</keyword>
<dbReference type="CDD" id="cd21109">
    <property type="entry name" value="SPASM"/>
    <property type="match status" value="1"/>
</dbReference>
<dbReference type="Pfam" id="PF13186">
    <property type="entry name" value="SPASM"/>
    <property type="match status" value="1"/>
</dbReference>
<dbReference type="PANTHER" id="PTHR11228:SF7">
    <property type="entry name" value="PQQA PEPTIDE CYCLASE"/>
    <property type="match status" value="1"/>
</dbReference>
<keyword evidence="5" id="KW-0560">Oxidoreductase</keyword>
<evidence type="ECO:0000256" key="5">
    <source>
        <dbReference type="ARBA" id="ARBA00023002"/>
    </source>
</evidence>
<dbReference type="InterPro" id="IPR050377">
    <property type="entry name" value="Radical_SAM_PqqE_MftC-like"/>
</dbReference>
<evidence type="ECO:0000256" key="2">
    <source>
        <dbReference type="ARBA" id="ARBA00022485"/>
    </source>
</evidence>
<sequence>MNSDKTLSQRVKISLGALKHHAFNLYKNVNLKFLNQNMYNSLLDQIQKTHKNLIFREPTKKEISLYIYNFINQHKSFQEVLNNIQTHKAYKYMGIRPLSLEMDVTNQCNLRCTMCPFSHNLISKRKREDISIYEFQKIAEQIFPFVNRLNLSISTEPLLHKQFDELVSITRLYKVPKICINTNGMLMNEKISNLIVDASFFSVGISIDSATSETYERIRKGGKFDRLLSNIQILGHVKKQKNSYLPFVTLNFVMMRSNISELPSFIRLAHNLNVNGVGASHMVPFDMLDMEKESLVHDKTLCNRILDESRKIAAELNIEFRAPENFQLNETIATNQPFEKITERFDLNVGTGKNNCYCPLPLYFVGIDSDGNVIPCGYWYSEKPLGNIKTQTFFEIWQSDIYQALRSELMNGHPRETCRNCPSTGIGKVDNEYSFKAR</sequence>
<dbReference type="InterPro" id="IPR006638">
    <property type="entry name" value="Elp3/MiaA/NifB-like_rSAM"/>
</dbReference>
<evidence type="ECO:0000259" key="8">
    <source>
        <dbReference type="PROSITE" id="PS51918"/>
    </source>
</evidence>
<dbReference type="GO" id="GO:0016491">
    <property type="term" value="F:oxidoreductase activity"/>
    <property type="evidence" value="ECO:0007669"/>
    <property type="project" value="UniProtKB-KW"/>
</dbReference>
<dbReference type="GO" id="GO:0032324">
    <property type="term" value="P:molybdopterin cofactor biosynthetic process"/>
    <property type="evidence" value="ECO:0007669"/>
    <property type="project" value="UniProtKB-ARBA"/>
</dbReference>
<dbReference type="CDD" id="cd01335">
    <property type="entry name" value="Radical_SAM"/>
    <property type="match status" value="1"/>
</dbReference>
<dbReference type="InterPro" id="IPR023885">
    <property type="entry name" value="4Fe4S-binding_SPASM_dom"/>
</dbReference>
<dbReference type="SFLD" id="SFLDG01387">
    <property type="entry name" value="BtrN-like_SPASM_domain_contain"/>
    <property type="match status" value="1"/>
</dbReference>
<evidence type="ECO:0000256" key="4">
    <source>
        <dbReference type="ARBA" id="ARBA00022723"/>
    </source>
</evidence>
<dbReference type="InterPro" id="IPR013785">
    <property type="entry name" value="Aldolase_TIM"/>
</dbReference>
<dbReference type="PANTHER" id="PTHR11228">
    <property type="entry name" value="RADICAL SAM DOMAIN PROTEIN"/>
    <property type="match status" value="1"/>
</dbReference>
<dbReference type="InterPro" id="IPR000385">
    <property type="entry name" value="MoaA_NifB_PqqE_Fe-S-bd_CS"/>
</dbReference>
<keyword evidence="3" id="KW-0949">S-adenosyl-L-methionine</keyword>
<dbReference type="PROSITE" id="PS51918">
    <property type="entry name" value="RADICAL_SAM"/>
    <property type="match status" value="1"/>
</dbReference>
<dbReference type="GO" id="GO:0051539">
    <property type="term" value="F:4 iron, 4 sulfur cluster binding"/>
    <property type="evidence" value="ECO:0007669"/>
    <property type="project" value="UniProtKB-KW"/>
</dbReference>
<dbReference type="PROSITE" id="PS01305">
    <property type="entry name" value="MOAA_NIFB_PQQE"/>
    <property type="match status" value="1"/>
</dbReference>
<comment type="cofactor">
    <cofactor evidence="1">
        <name>[4Fe-4S] cluster</name>
        <dbReference type="ChEBI" id="CHEBI:49883"/>
    </cofactor>
</comment>
<dbReference type="Pfam" id="PF04055">
    <property type="entry name" value="Radical_SAM"/>
    <property type="match status" value="1"/>
</dbReference>
<accession>A0A1F7RVU8</accession>
<dbReference type="Gene3D" id="3.20.20.70">
    <property type="entry name" value="Aldolase class I"/>
    <property type="match status" value="1"/>
</dbReference>
<dbReference type="InterPro" id="IPR007197">
    <property type="entry name" value="rSAM"/>
</dbReference>
<dbReference type="SMART" id="SM00729">
    <property type="entry name" value="Elp3"/>
    <property type="match status" value="1"/>
</dbReference>
<proteinExistence type="predicted"/>
<dbReference type="InterPro" id="IPR034391">
    <property type="entry name" value="AdoMet-like_SPASM_containing"/>
</dbReference>
<gene>
    <name evidence="9" type="ORF">A2161_08395</name>
</gene>
<protein>
    <recommendedName>
        <fullName evidence="8">Radical SAM core domain-containing protein</fullName>
    </recommendedName>
</protein>
<name>A0A1F7RVU8_9BACT</name>
<dbReference type="SFLD" id="SFLDS00029">
    <property type="entry name" value="Radical_SAM"/>
    <property type="match status" value="1"/>
</dbReference>
<dbReference type="EMBL" id="MGDD01000165">
    <property type="protein sequence ID" value="OGL45672.1"/>
    <property type="molecule type" value="Genomic_DNA"/>
</dbReference>
<evidence type="ECO:0000256" key="6">
    <source>
        <dbReference type="ARBA" id="ARBA00023004"/>
    </source>
</evidence>
<keyword evidence="2" id="KW-0004">4Fe-4S</keyword>
<evidence type="ECO:0000256" key="1">
    <source>
        <dbReference type="ARBA" id="ARBA00001966"/>
    </source>
</evidence>
<dbReference type="GO" id="GO:0046872">
    <property type="term" value="F:metal ion binding"/>
    <property type="evidence" value="ECO:0007669"/>
    <property type="project" value="UniProtKB-KW"/>
</dbReference>
<evidence type="ECO:0000313" key="9">
    <source>
        <dbReference type="EMBL" id="OGL45672.1"/>
    </source>
</evidence>
<keyword evidence="6" id="KW-0408">Iron</keyword>
<dbReference type="Proteomes" id="UP000179266">
    <property type="component" value="Unassembled WGS sequence"/>
</dbReference>
<dbReference type="InterPro" id="IPR058240">
    <property type="entry name" value="rSAM_sf"/>
</dbReference>
<feature type="domain" description="Radical SAM core" evidence="8">
    <location>
        <begin position="92"/>
        <end position="319"/>
    </location>
</feature>
<reference evidence="9 10" key="1">
    <citation type="journal article" date="2016" name="Nat. Commun.">
        <title>Thousands of microbial genomes shed light on interconnected biogeochemical processes in an aquifer system.</title>
        <authorList>
            <person name="Anantharaman K."/>
            <person name="Brown C.T."/>
            <person name="Hug L.A."/>
            <person name="Sharon I."/>
            <person name="Castelle C.J."/>
            <person name="Probst A.J."/>
            <person name="Thomas B.C."/>
            <person name="Singh A."/>
            <person name="Wilkins M.J."/>
            <person name="Karaoz U."/>
            <person name="Brodie E.L."/>
            <person name="Williams K.H."/>
            <person name="Hubbard S.S."/>
            <person name="Banfield J.F."/>
        </authorList>
    </citation>
    <scope>NUCLEOTIDE SEQUENCE [LARGE SCALE GENOMIC DNA]</scope>
</reference>
<dbReference type="SUPFAM" id="SSF102114">
    <property type="entry name" value="Radical SAM enzymes"/>
    <property type="match status" value="1"/>
</dbReference>
<dbReference type="SFLD" id="SFLDG01067">
    <property type="entry name" value="SPASM/twitch_domain_containing"/>
    <property type="match status" value="1"/>
</dbReference>
<evidence type="ECO:0000313" key="10">
    <source>
        <dbReference type="Proteomes" id="UP000179266"/>
    </source>
</evidence>
<organism evidence="9 10">
    <name type="scientific">Candidatus Schekmanbacteria bacterium RBG_13_48_7</name>
    <dbReference type="NCBI Taxonomy" id="1817878"/>
    <lineage>
        <taxon>Bacteria</taxon>
        <taxon>Candidatus Schekmaniibacteriota</taxon>
    </lineage>
</organism>
<evidence type="ECO:0000256" key="7">
    <source>
        <dbReference type="ARBA" id="ARBA00023014"/>
    </source>
</evidence>
<comment type="caution">
    <text evidence="9">The sequence shown here is derived from an EMBL/GenBank/DDBJ whole genome shotgun (WGS) entry which is preliminary data.</text>
</comment>
<dbReference type="AlphaFoldDB" id="A0A1F7RVU8"/>